<evidence type="ECO:0000256" key="5">
    <source>
        <dbReference type="ARBA" id="ARBA00022801"/>
    </source>
</evidence>
<dbReference type="SUPFAM" id="SSF51261">
    <property type="entry name" value="Duplicated hybrid motif"/>
    <property type="match status" value="1"/>
</dbReference>
<dbReference type="PROSITE" id="PS51257">
    <property type="entry name" value="PROKAR_LIPOPROTEIN"/>
    <property type="match status" value="1"/>
</dbReference>
<evidence type="ECO:0000259" key="9">
    <source>
        <dbReference type="Pfam" id="PF19425"/>
    </source>
</evidence>
<evidence type="ECO:0000256" key="4">
    <source>
        <dbReference type="ARBA" id="ARBA00022723"/>
    </source>
</evidence>
<gene>
    <name evidence="10" type="ORF">GWK10_07995</name>
</gene>
<keyword evidence="4" id="KW-0479">Metal-binding</keyword>
<evidence type="ECO:0000313" key="10">
    <source>
        <dbReference type="EMBL" id="NER17148.1"/>
    </source>
</evidence>
<dbReference type="CDD" id="cd12797">
    <property type="entry name" value="M23_peptidase"/>
    <property type="match status" value="1"/>
</dbReference>
<keyword evidence="3" id="KW-0645">Protease</keyword>
<dbReference type="InterPro" id="IPR016047">
    <property type="entry name" value="M23ase_b-sheet_dom"/>
</dbReference>
<evidence type="ECO:0000256" key="7">
    <source>
        <dbReference type="ARBA" id="ARBA00023049"/>
    </source>
</evidence>
<dbReference type="PANTHER" id="PTHR21666:SF288">
    <property type="entry name" value="CELL DIVISION PROTEIN YTFB"/>
    <property type="match status" value="1"/>
</dbReference>
<comment type="subcellular location">
    <subcellularLocation>
        <location evidence="2">Cell envelope</location>
    </subcellularLocation>
</comment>
<feature type="domain" description="M23ase beta-sheet core" evidence="8">
    <location>
        <begin position="287"/>
        <end position="381"/>
    </location>
</feature>
<dbReference type="GO" id="GO:0046872">
    <property type="term" value="F:metal ion binding"/>
    <property type="evidence" value="ECO:0007669"/>
    <property type="project" value="UniProtKB-KW"/>
</dbReference>
<comment type="cofactor">
    <cofactor evidence="1">
        <name>Zn(2+)</name>
        <dbReference type="ChEBI" id="CHEBI:29105"/>
    </cofactor>
</comment>
<evidence type="ECO:0000256" key="6">
    <source>
        <dbReference type="ARBA" id="ARBA00022833"/>
    </source>
</evidence>
<keyword evidence="6" id="KW-0862">Zinc</keyword>
<organism evidence="10 11">
    <name type="scientific">Spongiivirga citrea</name>
    <dbReference type="NCBI Taxonomy" id="1481457"/>
    <lineage>
        <taxon>Bacteria</taxon>
        <taxon>Pseudomonadati</taxon>
        <taxon>Bacteroidota</taxon>
        <taxon>Flavobacteriia</taxon>
        <taxon>Flavobacteriales</taxon>
        <taxon>Flavobacteriaceae</taxon>
        <taxon>Spongiivirga</taxon>
    </lineage>
</organism>
<dbReference type="GO" id="GO:0004222">
    <property type="term" value="F:metalloendopeptidase activity"/>
    <property type="evidence" value="ECO:0007669"/>
    <property type="project" value="TreeGrafter"/>
</dbReference>
<dbReference type="RefSeq" id="WP_164031344.1">
    <property type="nucleotide sequence ID" value="NZ_JAABOQ010000003.1"/>
</dbReference>
<dbReference type="Gene3D" id="2.70.70.10">
    <property type="entry name" value="Glucose Permease (Domain IIA)"/>
    <property type="match status" value="1"/>
</dbReference>
<keyword evidence="11" id="KW-1185">Reference proteome</keyword>
<protein>
    <submittedName>
        <fullName evidence="10">Peptidoglycan DD-metalloendopeptidase family protein</fullName>
    </submittedName>
</protein>
<dbReference type="PANTHER" id="PTHR21666">
    <property type="entry name" value="PEPTIDASE-RELATED"/>
    <property type="match status" value="1"/>
</dbReference>
<dbReference type="InterPro" id="IPR050570">
    <property type="entry name" value="Cell_wall_metabolism_enzyme"/>
</dbReference>
<evidence type="ECO:0000259" key="8">
    <source>
        <dbReference type="Pfam" id="PF01551"/>
    </source>
</evidence>
<dbReference type="EMBL" id="JAABOQ010000003">
    <property type="protein sequence ID" value="NER17148.1"/>
    <property type="molecule type" value="Genomic_DNA"/>
</dbReference>
<name>A0A6M0CGV3_9FLAO</name>
<dbReference type="Pfam" id="PF01551">
    <property type="entry name" value="Peptidase_M23"/>
    <property type="match status" value="1"/>
</dbReference>
<accession>A0A6M0CGV3</accession>
<dbReference type="AlphaFoldDB" id="A0A6M0CGV3"/>
<dbReference type="Gene3D" id="3.10.450.350">
    <property type="match status" value="1"/>
</dbReference>
<dbReference type="InterPro" id="IPR045834">
    <property type="entry name" value="Csd3_N2"/>
</dbReference>
<evidence type="ECO:0000256" key="1">
    <source>
        <dbReference type="ARBA" id="ARBA00001947"/>
    </source>
</evidence>
<comment type="caution">
    <text evidence="10">The sequence shown here is derived from an EMBL/GenBank/DDBJ whole genome shotgun (WGS) entry which is preliminary data.</text>
</comment>
<evidence type="ECO:0000256" key="2">
    <source>
        <dbReference type="ARBA" id="ARBA00004196"/>
    </source>
</evidence>
<sequence>MKKLWALGAAAILVVVACKNDKKDEDVPSLETDLVVQELKAEPIQIIEFGYNLNEYEVLNDTVTNGDSFGWIMEKNNVSRQKVYNIVQSVKDCVDLRKIRTGKPYTILASKDSLKTPQAFIYQANNIDYWVVDFKDSIHGYKSQKPVTIKEKTASGVIESSLSEAITEAGLPYNLVNELSTVYAWTVDFWRLQKGDKFKVVYDEKFINDTLNVGIDKIKSAYFEHNGTPIYAFEFINDSIVGGVDYFDAEGKTLRKAFLKAPVKFSYVSSKYNLRRRIAYYGNRIRPHRGTDYAARLGSPIMATANGTVTKASYTRGNGNYVKIRHNGTYSTQYLHMKKRNVKKGQFVKQGDIIGWVGMTGNTSGPHVCYRFWKNGREVDPYKQDLPDAEPMKEEIKPTFFKFVAPLKEQLDSIPFPVKEIPVDTTQITDLTNTKNGLTIDQPNDYQSLEKTSKTIR</sequence>
<dbReference type="InterPro" id="IPR011055">
    <property type="entry name" value="Dup_hybrid_motif"/>
</dbReference>
<dbReference type="GO" id="GO:0006508">
    <property type="term" value="P:proteolysis"/>
    <property type="evidence" value="ECO:0007669"/>
    <property type="project" value="UniProtKB-KW"/>
</dbReference>
<proteinExistence type="predicted"/>
<feature type="domain" description="Csd3-like second N-terminal" evidence="9">
    <location>
        <begin position="150"/>
        <end position="273"/>
    </location>
</feature>
<reference evidence="10 11" key="1">
    <citation type="submission" date="2020-01" db="EMBL/GenBank/DDBJ databases">
        <title>Spongiivirga citrea KCTC 32990T.</title>
        <authorList>
            <person name="Wang G."/>
        </authorList>
    </citation>
    <scope>NUCLEOTIDE SEQUENCE [LARGE SCALE GENOMIC DNA]</scope>
    <source>
        <strain evidence="10 11">KCTC 32990</strain>
    </source>
</reference>
<keyword evidence="7" id="KW-0482">Metalloprotease</keyword>
<evidence type="ECO:0000313" key="11">
    <source>
        <dbReference type="Proteomes" id="UP000474296"/>
    </source>
</evidence>
<dbReference type="GO" id="GO:0030313">
    <property type="term" value="C:cell envelope"/>
    <property type="evidence" value="ECO:0007669"/>
    <property type="project" value="UniProtKB-SubCell"/>
</dbReference>
<dbReference type="Proteomes" id="UP000474296">
    <property type="component" value="Unassembled WGS sequence"/>
</dbReference>
<keyword evidence="5" id="KW-0378">Hydrolase</keyword>
<evidence type="ECO:0000256" key="3">
    <source>
        <dbReference type="ARBA" id="ARBA00022670"/>
    </source>
</evidence>
<dbReference type="Pfam" id="PF19425">
    <property type="entry name" value="Csd3_N2"/>
    <property type="match status" value="1"/>
</dbReference>